<dbReference type="AlphaFoldDB" id="A0AAV7XZR6"/>
<dbReference type="GO" id="GO:0005778">
    <property type="term" value="C:peroxisomal membrane"/>
    <property type="evidence" value="ECO:0007669"/>
    <property type="project" value="UniProtKB-SubCell"/>
</dbReference>
<dbReference type="PANTHER" id="PTHR13299">
    <property type="entry name" value="PEROXISOMAL MEMBRANE PROTEIN PEX16"/>
    <property type="match status" value="1"/>
</dbReference>
<keyword evidence="3" id="KW-0576">Peroxisome</keyword>
<keyword evidence="3" id="KW-0962">Peroxisome biogenesis</keyword>
<comment type="similarity">
    <text evidence="1 3">Belongs to the peroxin-16 family.</text>
</comment>
<dbReference type="EMBL" id="JAPTSV010000002">
    <property type="protein sequence ID" value="KAJ1530941.1"/>
    <property type="molecule type" value="Genomic_DNA"/>
</dbReference>
<proteinExistence type="inferred from homology"/>
<comment type="caution">
    <text evidence="4">The sequence shown here is derived from an EMBL/GenBank/DDBJ whole genome shotgun (WGS) entry which is preliminary data.</text>
</comment>
<dbReference type="GO" id="GO:0007031">
    <property type="term" value="P:peroxisome organization"/>
    <property type="evidence" value="ECO:0007669"/>
    <property type="project" value="UniProtKB-KW"/>
</dbReference>
<accession>A0AAV7XZR6</accession>
<evidence type="ECO:0000313" key="4">
    <source>
        <dbReference type="EMBL" id="KAJ1530941.1"/>
    </source>
</evidence>
<evidence type="ECO:0000256" key="3">
    <source>
        <dbReference type="RuleBase" id="RU365003"/>
    </source>
</evidence>
<dbReference type="PANTHER" id="PTHR13299:SF0">
    <property type="entry name" value="PEROXISOMAL MEMBRANE PROTEIN PEX16"/>
    <property type="match status" value="1"/>
</dbReference>
<gene>
    <name evidence="4" type="ORF">ONE63_005777</name>
</gene>
<dbReference type="Proteomes" id="UP001075354">
    <property type="component" value="Chromosome 2"/>
</dbReference>
<keyword evidence="5" id="KW-1185">Reference proteome</keyword>
<evidence type="ECO:0000313" key="5">
    <source>
        <dbReference type="Proteomes" id="UP001075354"/>
    </source>
</evidence>
<organism evidence="4 5">
    <name type="scientific">Megalurothrips usitatus</name>
    <name type="common">bean blossom thrips</name>
    <dbReference type="NCBI Taxonomy" id="439358"/>
    <lineage>
        <taxon>Eukaryota</taxon>
        <taxon>Metazoa</taxon>
        <taxon>Ecdysozoa</taxon>
        <taxon>Arthropoda</taxon>
        <taxon>Hexapoda</taxon>
        <taxon>Insecta</taxon>
        <taxon>Pterygota</taxon>
        <taxon>Neoptera</taxon>
        <taxon>Paraneoptera</taxon>
        <taxon>Thysanoptera</taxon>
        <taxon>Terebrantia</taxon>
        <taxon>Thripoidea</taxon>
        <taxon>Thripidae</taxon>
        <taxon>Megalurothrips</taxon>
    </lineage>
</organism>
<sequence length="290" mass="32936">MSTSLQELYHSYKKWVSDNPLMAADFETSAKWISYIFAGRIQNSSVITELVYSLSNLLVLFNDCIINESRRTLPLTSGASIKTWLTVLEYAEVFLEITAKSVWGNQGRWILIAIVQVVKCIARLTPFDSLESPATVGFSLKSGRIIRCVNSANPPHLRSWKPPAFTTTQPDGSIPDKPLDHNLLFAETLYIVKPVLHLCSMLKFGSKAWRPYILSLVLDAASLQMFRKVRNQKVGSALSPRQKVELSRREVALLLYLLRSPFYEKYSQRRINKMLEGFSNNLPLVGHDRL</sequence>
<reference evidence="4" key="1">
    <citation type="submission" date="2022-12" db="EMBL/GenBank/DDBJ databases">
        <title>Chromosome-level genome assembly of the bean flower thrips Megalurothrips usitatus.</title>
        <authorList>
            <person name="Ma L."/>
            <person name="Liu Q."/>
            <person name="Li H."/>
            <person name="Cai W."/>
        </authorList>
    </citation>
    <scope>NUCLEOTIDE SEQUENCE</scope>
    <source>
        <strain evidence="4">Cailab_2022a</strain>
    </source>
</reference>
<evidence type="ECO:0000256" key="1">
    <source>
        <dbReference type="ARBA" id="ARBA00009505"/>
    </source>
</evidence>
<dbReference type="InterPro" id="IPR013919">
    <property type="entry name" value="Pex16"/>
</dbReference>
<protein>
    <recommendedName>
        <fullName evidence="2 3">Peroxisomal membrane protein PEX16</fullName>
    </recommendedName>
</protein>
<comment type="subcellular location">
    <subcellularLocation>
        <location evidence="3">Peroxisome membrane</location>
    </subcellularLocation>
</comment>
<evidence type="ECO:0000256" key="2">
    <source>
        <dbReference type="ARBA" id="ARBA00018577"/>
    </source>
</evidence>
<name>A0AAV7XZR6_9NEOP</name>
<dbReference type="Pfam" id="PF08610">
    <property type="entry name" value="Pex16"/>
    <property type="match status" value="2"/>
</dbReference>